<evidence type="ECO:0000313" key="2">
    <source>
        <dbReference type="Proteomes" id="UP001403094"/>
    </source>
</evidence>
<name>A0ABP5GHJ0_9ACTN</name>
<reference evidence="2" key="1">
    <citation type="journal article" date="2019" name="Int. J. Syst. Evol. Microbiol.">
        <title>The Global Catalogue of Microorganisms (GCM) 10K type strain sequencing project: providing services to taxonomists for standard genome sequencing and annotation.</title>
        <authorList>
            <consortium name="The Broad Institute Genomics Platform"/>
            <consortium name="The Broad Institute Genome Sequencing Center for Infectious Disease"/>
            <person name="Wu L."/>
            <person name="Ma J."/>
        </authorList>
    </citation>
    <scope>NUCLEOTIDE SEQUENCE [LARGE SCALE GENOMIC DNA]</scope>
    <source>
        <strain evidence="2">JCM 14549</strain>
    </source>
</reference>
<accession>A0ABP5GHJ0</accession>
<keyword evidence="2" id="KW-1185">Reference proteome</keyword>
<organism evidence="1 2">
    <name type="scientific">Streptomyces cheonanensis</name>
    <dbReference type="NCBI Taxonomy" id="312720"/>
    <lineage>
        <taxon>Bacteria</taxon>
        <taxon>Bacillati</taxon>
        <taxon>Actinomycetota</taxon>
        <taxon>Actinomycetes</taxon>
        <taxon>Kitasatosporales</taxon>
        <taxon>Streptomycetaceae</taxon>
        <taxon>Streptomyces</taxon>
    </lineage>
</organism>
<gene>
    <name evidence="1" type="ORF">GCM10009757_12780</name>
</gene>
<protein>
    <submittedName>
        <fullName evidence="1">DNA-binding protein</fullName>
    </submittedName>
</protein>
<comment type="caution">
    <text evidence="1">The sequence shown here is derived from an EMBL/GenBank/DDBJ whole genome shotgun (WGS) entry which is preliminary data.</text>
</comment>
<dbReference type="RefSeq" id="WP_346069871.1">
    <property type="nucleotide sequence ID" value="NZ_BAAANQ010000002.1"/>
</dbReference>
<sequence length="444" mass="48784">MEMKSRTLLHLLVKRLQWPYGRFRRAYEAAAVELADAEGDPHIARATLSEQTYRRWTGGKVRSLPRSPASMILEHMFNRPVAELFAPPSDELPEPTVRRLRTPPIDERELQMTAREAAGHASEAAAKALPDLTLDQAEDDARALARDYPRTPPGESYRRGLDLLRLAQAMLEQTQRTRQRDRLYLQAGSTAAIMASAAFDLGSLSSAVSLARTAALYGEVIDHHPLRAYAHGALAYLAYWDGRPADAVRLAQTAGTFTDVGDTGRIRLATITARAHAHLGDRSGTRAAMSQVEQYTTDRRDELHDDVGGEFGMAPARVAMSDATTCLLIQDVSQAESAAEKALELVHEHPAEERMSWGSKAAVDLARARLLRRELDGASEAVSPVFDIPSEWRTLGLRERMAGLRRDLTAMDVREATVALDLGGQIEAFTITGAGARSHHALDV</sequence>
<dbReference type="Proteomes" id="UP001403094">
    <property type="component" value="Unassembled WGS sequence"/>
</dbReference>
<keyword evidence="1" id="KW-0238">DNA-binding</keyword>
<evidence type="ECO:0000313" key="1">
    <source>
        <dbReference type="EMBL" id="GAA2045801.1"/>
    </source>
</evidence>
<dbReference type="GO" id="GO:0003677">
    <property type="term" value="F:DNA binding"/>
    <property type="evidence" value="ECO:0007669"/>
    <property type="project" value="UniProtKB-KW"/>
</dbReference>
<proteinExistence type="predicted"/>
<dbReference type="EMBL" id="BAAANQ010000002">
    <property type="protein sequence ID" value="GAA2045801.1"/>
    <property type="molecule type" value="Genomic_DNA"/>
</dbReference>